<keyword evidence="2" id="KW-1185">Reference proteome</keyword>
<name>A0A8T0PIK4_PANVG</name>
<gene>
    <name evidence="1" type="ORF">PVAP13_8KG275603</name>
</gene>
<protein>
    <submittedName>
        <fullName evidence="1">Uncharacterized protein</fullName>
    </submittedName>
</protein>
<evidence type="ECO:0000313" key="1">
    <source>
        <dbReference type="EMBL" id="KAG2561773.1"/>
    </source>
</evidence>
<sequence>MGLCSGFLDGFQSLVNKLSRTDDNDETLGCSTGAASTLFPNAGRALGKPRSYVIRGLAKVQAHRYVLFNCSDVNPYL</sequence>
<evidence type="ECO:0000313" key="2">
    <source>
        <dbReference type="Proteomes" id="UP000823388"/>
    </source>
</evidence>
<dbReference type="AlphaFoldDB" id="A0A8T0PIK4"/>
<dbReference type="EMBL" id="CM029051">
    <property type="protein sequence ID" value="KAG2561773.1"/>
    <property type="molecule type" value="Genomic_DNA"/>
</dbReference>
<reference evidence="1" key="1">
    <citation type="submission" date="2020-05" db="EMBL/GenBank/DDBJ databases">
        <title>WGS assembly of Panicum virgatum.</title>
        <authorList>
            <person name="Lovell J.T."/>
            <person name="Jenkins J."/>
            <person name="Shu S."/>
            <person name="Juenger T.E."/>
            <person name="Schmutz J."/>
        </authorList>
    </citation>
    <scope>NUCLEOTIDE SEQUENCE</scope>
    <source>
        <strain evidence="1">AP13</strain>
    </source>
</reference>
<accession>A0A8T0PIK4</accession>
<dbReference type="Proteomes" id="UP000823388">
    <property type="component" value="Chromosome 8K"/>
</dbReference>
<proteinExistence type="predicted"/>
<comment type="caution">
    <text evidence="1">The sequence shown here is derived from an EMBL/GenBank/DDBJ whole genome shotgun (WGS) entry which is preliminary data.</text>
</comment>
<organism evidence="1 2">
    <name type="scientific">Panicum virgatum</name>
    <name type="common">Blackwell switchgrass</name>
    <dbReference type="NCBI Taxonomy" id="38727"/>
    <lineage>
        <taxon>Eukaryota</taxon>
        <taxon>Viridiplantae</taxon>
        <taxon>Streptophyta</taxon>
        <taxon>Embryophyta</taxon>
        <taxon>Tracheophyta</taxon>
        <taxon>Spermatophyta</taxon>
        <taxon>Magnoliopsida</taxon>
        <taxon>Liliopsida</taxon>
        <taxon>Poales</taxon>
        <taxon>Poaceae</taxon>
        <taxon>PACMAD clade</taxon>
        <taxon>Panicoideae</taxon>
        <taxon>Panicodae</taxon>
        <taxon>Paniceae</taxon>
        <taxon>Panicinae</taxon>
        <taxon>Panicum</taxon>
        <taxon>Panicum sect. Hiantes</taxon>
    </lineage>
</organism>